<dbReference type="InterPro" id="IPR051531">
    <property type="entry name" value="N-acetyltransferase"/>
</dbReference>
<dbReference type="Proteomes" id="UP000245708">
    <property type="component" value="Unassembled WGS sequence"/>
</dbReference>
<proteinExistence type="predicted"/>
<dbReference type="GO" id="GO:0016747">
    <property type="term" value="F:acyltransferase activity, transferring groups other than amino-acyl groups"/>
    <property type="evidence" value="ECO:0007669"/>
    <property type="project" value="InterPro"/>
</dbReference>
<dbReference type="InterPro" id="IPR016181">
    <property type="entry name" value="Acyl_CoA_acyltransferase"/>
</dbReference>
<evidence type="ECO:0000313" key="2">
    <source>
        <dbReference type="EMBL" id="PWK60829.1"/>
    </source>
</evidence>
<organism evidence="2 3">
    <name type="scientific">Roseicyclus mahoneyensis</name>
    <dbReference type="NCBI Taxonomy" id="164332"/>
    <lineage>
        <taxon>Bacteria</taxon>
        <taxon>Pseudomonadati</taxon>
        <taxon>Pseudomonadota</taxon>
        <taxon>Alphaproteobacteria</taxon>
        <taxon>Rhodobacterales</taxon>
        <taxon>Roseobacteraceae</taxon>
        <taxon>Roseicyclus</taxon>
    </lineage>
</organism>
<dbReference type="Gene3D" id="3.40.630.30">
    <property type="match status" value="1"/>
</dbReference>
<evidence type="ECO:0000313" key="3">
    <source>
        <dbReference type="Proteomes" id="UP000245708"/>
    </source>
</evidence>
<name>A0A316GLM6_9RHOB</name>
<dbReference type="PANTHER" id="PTHR43792">
    <property type="entry name" value="GNAT FAMILY, PUTATIVE (AFU_ORTHOLOGUE AFUA_3G00765)-RELATED-RELATED"/>
    <property type="match status" value="1"/>
</dbReference>
<evidence type="ECO:0000259" key="1">
    <source>
        <dbReference type="PROSITE" id="PS51186"/>
    </source>
</evidence>
<dbReference type="SUPFAM" id="SSF55729">
    <property type="entry name" value="Acyl-CoA N-acyltransferases (Nat)"/>
    <property type="match status" value="1"/>
</dbReference>
<feature type="domain" description="N-acetyltransferase" evidence="1">
    <location>
        <begin position="11"/>
        <end position="166"/>
    </location>
</feature>
<keyword evidence="3" id="KW-1185">Reference proteome</keyword>
<gene>
    <name evidence="2" type="ORF">C7455_10326</name>
</gene>
<dbReference type="PANTHER" id="PTHR43792:SF1">
    <property type="entry name" value="N-ACETYLTRANSFERASE DOMAIN-CONTAINING PROTEIN"/>
    <property type="match status" value="1"/>
</dbReference>
<keyword evidence="2" id="KW-0808">Transferase</keyword>
<dbReference type="Pfam" id="PF13302">
    <property type="entry name" value="Acetyltransf_3"/>
    <property type="match status" value="1"/>
</dbReference>
<dbReference type="PROSITE" id="PS51186">
    <property type="entry name" value="GNAT"/>
    <property type="match status" value="1"/>
</dbReference>
<comment type="caution">
    <text evidence="2">The sequence shown here is derived from an EMBL/GenBank/DDBJ whole genome shotgun (WGS) entry which is preliminary data.</text>
</comment>
<accession>A0A316GLM6</accession>
<sequence>MQAPTLQTARLTLRPMRETDFPSYAALMAGPRSIYMGGPFDTGAAWGLFCHDVACWALFGHGALMLERHDTGETVGQVGLNAGPLFPETELGWMVYDGHARQGFATEGAAALRDWAWDALPLDSLVSYTHPDNAASQAVARRLGAVEDGDAPRQDAEDIVFRHWRAA</sequence>
<dbReference type="RefSeq" id="WP_109666916.1">
    <property type="nucleotide sequence ID" value="NZ_QGGW01000003.1"/>
</dbReference>
<dbReference type="InterPro" id="IPR000182">
    <property type="entry name" value="GNAT_dom"/>
</dbReference>
<protein>
    <submittedName>
        <fullName evidence="2">RimJ/RimL family protein N-acetyltransferase</fullName>
    </submittedName>
</protein>
<dbReference type="OrthoDB" id="6293260at2"/>
<dbReference type="AlphaFoldDB" id="A0A316GLM6"/>
<reference evidence="2 3" key="1">
    <citation type="submission" date="2018-05" db="EMBL/GenBank/DDBJ databases">
        <title>Genomic Encyclopedia of Type Strains, Phase IV (KMG-IV): sequencing the most valuable type-strain genomes for metagenomic binning, comparative biology and taxonomic classification.</title>
        <authorList>
            <person name="Goeker M."/>
        </authorList>
    </citation>
    <scope>NUCLEOTIDE SEQUENCE [LARGE SCALE GENOMIC DNA]</scope>
    <source>
        <strain evidence="2 3">DSM 16097</strain>
    </source>
</reference>
<dbReference type="EMBL" id="QGGW01000003">
    <property type="protein sequence ID" value="PWK60829.1"/>
    <property type="molecule type" value="Genomic_DNA"/>
</dbReference>